<organism evidence="8 9">
    <name type="scientific">Sphaceloma murrayae</name>
    <dbReference type="NCBI Taxonomy" id="2082308"/>
    <lineage>
        <taxon>Eukaryota</taxon>
        <taxon>Fungi</taxon>
        <taxon>Dikarya</taxon>
        <taxon>Ascomycota</taxon>
        <taxon>Pezizomycotina</taxon>
        <taxon>Dothideomycetes</taxon>
        <taxon>Dothideomycetidae</taxon>
        <taxon>Myriangiales</taxon>
        <taxon>Elsinoaceae</taxon>
        <taxon>Sphaceloma</taxon>
    </lineage>
</organism>
<dbReference type="PIRSF" id="PIRSF039110">
    <property type="entry name" value="IPP_transferase"/>
    <property type="match status" value="1"/>
</dbReference>
<keyword evidence="9" id="KW-1185">Reference proteome</keyword>
<dbReference type="InterPro" id="IPR013087">
    <property type="entry name" value="Znf_C2H2_type"/>
</dbReference>
<dbReference type="GO" id="GO:0005524">
    <property type="term" value="F:ATP binding"/>
    <property type="evidence" value="ECO:0007669"/>
    <property type="project" value="UniProtKB-KW"/>
</dbReference>
<feature type="domain" description="U1-type" evidence="7">
    <location>
        <begin position="446"/>
        <end position="480"/>
    </location>
</feature>
<dbReference type="GO" id="GO:0052381">
    <property type="term" value="F:tRNA dimethylallyltransferase activity"/>
    <property type="evidence" value="ECO:0007669"/>
    <property type="project" value="InterPro"/>
</dbReference>
<dbReference type="SUPFAM" id="SSF52540">
    <property type="entry name" value="P-loop containing nucleoside triphosphate hydrolases"/>
    <property type="match status" value="2"/>
</dbReference>
<keyword evidence="4" id="KW-0862">Zinc</keyword>
<sequence>MTTKPRLIAVVGATGTGKSDLAVALASRFNGEILNGDAMQLYQGLPVITNKIPVSDRRGIPHHLLGCIGLDEQPWTVGRFVPEALKIIAEIRSRGKLPILVGGTHYYTQSLLFNDALAGHATIEDRATIPHSSNESPKDPGSNGHGTGAVDDTILDASTEEILAKLTEVDPVMASRWHPNERRKIKRSLEIWLQTGRKASDIYAEQKARQNDETQGTANGTNGSQSHAPANGSHTESGGSAMVDDQGGLRADTLIFWIHADTDSLYERLNMRVDKMMQHGLLDEVRELSSYAEEHPHIDRKSGIWVSIGYKEFLPYMAYQENLAAESQDLTPAASTHVTTEAKLLKEAIEATQAGTRHYAKRQVNWIRIKLLNALKIAKSSNNGRLYLLNGTSLDEYCHDVVAKAETLTERWLNADEMPDPTTLSETAAQLLKPKRDDLSNSIGKWERQYCQACDMVGTTPSDWEQHIKSRRHKHAIAKARKAKHGQSDADTRPVVGAVNSSDSLK</sequence>
<reference evidence="8 9" key="1">
    <citation type="submission" date="2017-06" db="EMBL/GenBank/DDBJ databases">
        <title>Draft genome sequence of a variant of Elsinoe murrayae.</title>
        <authorList>
            <person name="Cheng Q."/>
        </authorList>
    </citation>
    <scope>NUCLEOTIDE SEQUENCE [LARGE SCALE GENOMIC DNA]</scope>
    <source>
        <strain evidence="8 9">CQ-2017a</strain>
    </source>
</reference>
<dbReference type="GO" id="GO:0008270">
    <property type="term" value="F:zinc ion binding"/>
    <property type="evidence" value="ECO:0007669"/>
    <property type="project" value="UniProtKB-KW"/>
</dbReference>
<feature type="region of interest" description="Disordered" evidence="6">
    <location>
        <begin position="128"/>
        <end position="151"/>
    </location>
</feature>
<dbReference type="InterPro" id="IPR039657">
    <property type="entry name" value="Dimethylallyltransferase"/>
</dbReference>
<keyword evidence="3" id="KW-0547">Nucleotide-binding</keyword>
<dbReference type="InParanoid" id="A0A2K1QWG6"/>
<dbReference type="Pfam" id="PF01715">
    <property type="entry name" value="IPPT"/>
    <property type="match status" value="1"/>
</dbReference>
<dbReference type="Gene3D" id="1.10.20.140">
    <property type="match status" value="1"/>
</dbReference>
<keyword evidence="2 8" id="KW-0808">Transferase</keyword>
<feature type="region of interest" description="Disordered" evidence="6">
    <location>
        <begin position="205"/>
        <end position="244"/>
    </location>
</feature>
<evidence type="ECO:0000259" key="7">
    <source>
        <dbReference type="SMART" id="SM00451"/>
    </source>
</evidence>
<dbReference type="Gene3D" id="3.40.50.300">
    <property type="entry name" value="P-loop containing nucleotide triphosphate hydrolases"/>
    <property type="match status" value="1"/>
</dbReference>
<dbReference type="InterPro" id="IPR003604">
    <property type="entry name" value="Matrin/U1-like-C_Znf_C2H2"/>
</dbReference>
<dbReference type="Gene3D" id="3.30.160.60">
    <property type="entry name" value="Classic Zinc Finger"/>
    <property type="match status" value="1"/>
</dbReference>
<dbReference type="GO" id="GO:0003676">
    <property type="term" value="F:nucleic acid binding"/>
    <property type="evidence" value="ECO:0007669"/>
    <property type="project" value="InterPro"/>
</dbReference>
<dbReference type="STRING" id="2082308.A0A2K1QWG6"/>
<keyword evidence="4" id="KW-0863">Zinc-finger</keyword>
<dbReference type="SUPFAM" id="SSF57667">
    <property type="entry name" value="beta-beta-alpha zinc fingers"/>
    <property type="match status" value="1"/>
</dbReference>
<dbReference type="GO" id="GO:0005739">
    <property type="term" value="C:mitochondrion"/>
    <property type="evidence" value="ECO:0007669"/>
    <property type="project" value="TreeGrafter"/>
</dbReference>
<evidence type="ECO:0000256" key="6">
    <source>
        <dbReference type="SAM" id="MobiDB-lite"/>
    </source>
</evidence>
<feature type="compositionally biased region" description="Polar residues" evidence="6">
    <location>
        <begin position="213"/>
        <end position="238"/>
    </location>
</feature>
<dbReference type="SMART" id="SM00451">
    <property type="entry name" value="ZnF_U1"/>
    <property type="match status" value="1"/>
</dbReference>
<dbReference type="FunCoup" id="A0A2K1QWG6">
    <property type="interactions" value="933"/>
</dbReference>
<dbReference type="InterPro" id="IPR027417">
    <property type="entry name" value="P-loop_NTPase"/>
</dbReference>
<gene>
    <name evidence="8" type="ORF">CAC42_2579</name>
</gene>
<evidence type="ECO:0000256" key="4">
    <source>
        <dbReference type="ARBA" id="ARBA00022771"/>
    </source>
</evidence>
<accession>A0A2K1QWG6</accession>
<evidence type="ECO:0000313" key="8">
    <source>
        <dbReference type="EMBL" id="PNS19402.1"/>
    </source>
</evidence>
<dbReference type="OrthoDB" id="775260at2759"/>
<dbReference type="EMBL" id="NKHZ01000032">
    <property type="protein sequence ID" value="PNS19402.1"/>
    <property type="molecule type" value="Genomic_DNA"/>
</dbReference>
<evidence type="ECO:0000256" key="1">
    <source>
        <dbReference type="ARBA" id="ARBA00005842"/>
    </source>
</evidence>
<comment type="similarity">
    <text evidence="1">Belongs to the IPP transferase family.</text>
</comment>
<dbReference type="GO" id="GO:0006400">
    <property type="term" value="P:tRNA modification"/>
    <property type="evidence" value="ECO:0007669"/>
    <property type="project" value="TreeGrafter"/>
</dbReference>
<dbReference type="PANTHER" id="PTHR11088">
    <property type="entry name" value="TRNA DIMETHYLALLYLTRANSFERASE"/>
    <property type="match status" value="1"/>
</dbReference>
<comment type="caution">
    <text evidence="8">The sequence shown here is derived from an EMBL/GenBank/DDBJ whole genome shotgun (WGS) entry which is preliminary data.</text>
</comment>
<evidence type="ECO:0000256" key="3">
    <source>
        <dbReference type="ARBA" id="ARBA00022741"/>
    </source>
</evidence>
<feature type="region of interest" description="Disordered" evidence="6">
    <location>
        <begin position="481"/>
        <end position="506"/>
    </location>
</feature>
<name>A0A2K1QWG6_9PEZI</name>
<dbReference type="Proteomes" id="UP000243797">
    <property type="component" value="Unassembled WGS sequence"/>
</dbReference>
<keyword evidence="4" id="KW-0479">Metal-binding</keyword>
<dbReference type="InterPro" id="IPR018022">
    <property type="entry name" value="IPT"/>
</dbReference>
<evidence type="ECO:0000256" key="5">
    <source>
        <dbReference type="ARBA" id="ARBA00022840"/>
    </source>
</evidence>
<dbReference type="InterPro" id="IPR036236">
    <property type="entry name" value="Znf_C2H2_sf"/>
</dbReference>
<dbReference type="HAMAP" id="MF_00185">
    <property type="entry name" value="IPP_trans"/>
    <property type="match status" value="1"/>
</dbReference>
<proteinExistence type="inferred from homology"/>
<evidence type="ECO:0000256" key="2">
    <source>
        <dbReference type="ARBA" id="ARBA00022679"/>
    </source>
</evidence>
<keyword evidence="5" id="KW-0067">ATP-binding</keyword>
<dbReference type="InterPro" id="IPR030666">
    <property type="entry name" value="IPP_transferase_euk"/>
</dbReference>
<dbReference type="Pfam" id="PF12874">
    <property type="entry name" value="zf-met"/>
    <property type="match status" value="1"/>
</dbReference>
<protein>
    <submittedName>
        <fullName evidence="8">tRNA dimethylallyltransferase</fullName>
    </submittedName>
</protein>
<evidence type="ECO:0000313" key="9">
    <source>
        <dbReference type="Proteomes" id="UP000243797"/>
    </source>
</evidence>
<dbReference type="PANTHER" id="PTHR11088:SF89">
    <property type="entry name" value="TRNA DIMETHYLALLYLTRANSFERASE"/>
    <property type="match status" value="1"/>
</dbReference>
<dbReference type="AlphaFoldDB" id="A0A2K1QWG6"/>